<dbReference type="Proteomes" id="UP001054837">
    <property type="component" value="Unassembled WGS sequence"/>
</dbReference>
<dbReference type="GO" id="GO:0005525">
    <property type="term" value="F:GTP binding"/>
    <property type="evidence" value="ECO:0007669"/>
    <property type="project" value="InterPro"/>
</dbReference>
<reference evidence="2 3" key="1">
    <citation type="submission" date="2021-06" db="EMBL/GenBank/DDBJ databases">
        <title>Caerostris darwini draft genome.</title>
        <authorList>
            <person name="Kono N."/>
            <person name="Arakawa K."/>
        </authorList>
    </citation>
    <scope>NUCLEOTIDE SEQUENCE [LARGE SCALE GENOMIC DNA]</scope>
</reference>
<dbReference type="AlphaFoldDB" id="A0AAV4U1Z6"/>
<keyword evidence="3" id="KW-1185">Reference proteome</keyword>
<protein>
    <submittedName>
        <fullName evidence="2">Dynamin-1</fullName>
    </submittedName>
</protein>
<evidence type="ECO:0000313" key="3">
    <source>
        <dbReference type="Proteomes" id="UP001054837"/>
    </source>
</evidence>
<evidence type="ECO:0000313" key="2">
    <source>
        <dbReference type="EMBL" id="GIY51744.1"/>
    </source>
</evidence>
<feature type="domain" description="Dynamin GTPase effector" evidence="1">
    <location>
        <begin position="70"/>
        <end position="132"/>
    </location>
</feature>
<sequence length="182" mass="20723">MQLVFDTRFHCDIQFDPKCPCDIHFDPKCRCDIQLDSKCPCDIHFNPECRCGIQLDSDAVDTLMRNGGMQQKVQYLKLVITKYIEIVQKQISDLTVKYIVCFLVKKVLDYIREDLVLTLLASSNFESLTEDCDEDFRIKGGNGSGLSVHQRRVGGYSGFSEAALQALSNRLSSSREARKQKL</sequence>
<organism evidence="2 3">
    <name type="scientific">Caerostris darwini</name>
    <dbReference type="NCBI Taxonomy" id="1538125"/>
    <lineage>
        <taxon>Eukaryota</taxon>
        <taxon>Metazoa</taxon>
        <taxon>Ecdysozoa</taxon>
        <taxon>Arthropoda</taxon>
        <taxon>Chelicerata</taxon>
        <taxon>Arachnida</taxon>
        <taxon>Araneae</taxon>
        <taxon>Araneomorphae</taxon>
        <taxon>Entelegynae</taxon>
        <taxon>Araneoidea</taxon>
        <taxon>Araneidae</taxon>
        <taxon>Caerostris</taxon>
    </lineage>
</organism>
<proteinExistence type="predicted"/>
<name>A0AAV4U1Z6_9ARAC</name>
<dbReference type="EMBL" id="BPLQ01010586">
    <property type="protein sequence ID" value="GIY51744.1"/>
    <property type="molecule type" value="Genomic_DNA"/>
</dbReference>
<gene>
    <name evidence="2" type="primary">DNM1</name>
    <name evidence="2" type="ORF">CDAR_288341</name>
</gene>
<dbReference type="InterPro" id="IPR003130">
    <property type="entry name" value="GED"/>
</dbReference>
<dbReference type="Pfam" id="PF02212">
    <property type="entry name" value="GED"/>
    <property type="match status" value="1"/>
</dbReference>
<evidence type="ECO:0000259" key="1">
    <source>
        <dbReference type="Pfam" id="PF02212"/>
    </source>
</evidence>
<accession>A0AAV4U1Z6</accession>
<dbReference type="Gene3D" id="1.20.120.1240">
    <property type="entry name" value="Dynamin, middle domain"/>
    <property type="match status" value="1"/>
</dbReference>
<dbReference type="GO" id="GO:0003924">
    <property type="term" value="F:GTPase activity"/>
    <property type="evidence" value="ECO:0007669"/>
    <property type="project" value="InterPro"/>
</dbReference>
<comment type="caution">
    <text evidence="2">The sequence shown here is derived from an EMBL/GenBank/DDBJ whole genome shotgun (WGS) entry which is preliminary data.</text>
</comment>